<evidence type="ECO:0000256" key="2">
    <source>
        <dbReference type="ARBA" id="ARBA00022448"/>
    </source>
</evidence>
<dbReference type="PANTHER" id="PTHR30354">
    <property type="entry name" value="GNT FAMILY GLUCONATE TRANSPORTER"/>
    <property type="match status" value="1"/>
</dbReference>
<feature type="transmembrane region" description="Helical" evidence="8">
    <location>
        <begin position="478"/>
        <end position="497"/>
    </location>
</feature>
<proteinExistence type="inferred from homology"/>
<evidence type="ECO:0000256" key="5">
    <source>
        <dbReference type="ARBA" id="ARBA00022989"/>
    </source>
</evidence>
<feature type="transmembrane region" description="Helical" evidence="8">
    <location>
        <begin position="446"/>
        <end position="472"/>
    </location>
</feature>
<keyword evidence="10" id="KW-1185">Reference proteome</keyword>
<evidence type="ECO:0000256" key="7">
    <source>
        <dbReference type="ARBA" id="ARBA00049663"/>
    </source>
</evidence>
<feature type="transmembrane region" description="Helical" evidence="8">
    <location>
        <begin position="52"/>
        <end position="69"/>
    </location>
</feature>
<organism evidence="9 10">
    <name type="scientific">Gimesia panareensis</name>
    <dbReference type="NCBI Taxonomy" id="2527978"/>
    <lineage>
        <taxon>Bacteria</taxon>
        <taxon>Pseudomonadati</taxon>
        <taxon>Planctomycetota</taxon>
        <taxon>Planctomycetia</taxon>
        <taxon>Planctomycetales</taxon>
        <taxon>Planctomycetaceae</taxon>
        <taxon>Gimesia</taxon>
    </lineage>
</organism>
<dbReference type="InterPro" id="IPR003474">
    <property type="entry name" value="Glcn_transporter"/>
</dbReference>
<comment type="subcellular location">
    <subcellularLocation>
        <location evidence="1">Cell membrane</location>
        <topology evidence="1">Multi-pass membrane protein</topology>
    </subcellularLocation>
</comment>
<sequence length="590" mass="62539">MCRKNGEFHEIPTVLSENQTGKIMELSAWVIVIILAGVAIVIGGVLFFRLHAFLALLAGAICVGVLTPAQQIEETALRKNKFKIIEVAPENRKIVIEVEKAGMLQKGRLLLIMGSEQPKFPLVTIAETEVVEVTSEFTKDSQRRIIADLQVLDDSASREIRLDDFAITPTNYQAAIKAGEQSVGERVAAGFGSTCAKIGILIALAAIIGMCLLESGAAERIVRSAINFVGEKLAPVAFMASGFLLAIPVFFDTVFYLLIPLGKAMRFRTGKNYLLYVLAIVTGGTMAHSLVPPTPGPLFVAEQLGVDIATMIIGGMIVGSIAAIVGLGYATLINKHCELPFRDSADVTKEDLEKLSSKKLEELPSFWLSLTPILLPVVLIAGSTLLKFKSISESIPDNIQSLIMTLGNKNIALGIAAVIALATLVRQKKASLGELSESIQASLSTGGVIILITAAGGAFGGVLQQTGVSFLIESLPDVSPLMLVTLAFLITTAIRTAQGSSTVAMITTVGILGGIAESATLGFHPVYLALAIGCGSKPLSWMNDSGFWVIGKMSGMTEGETLKYITPMTALMGVVGFIVVLLGVTFFPMA</sequence>
<keyword evidence="4 8" id="KW-0812">Transmembrane</keyword>
<dbReference type="Pfam" id="PF02447">
    <property type="entry name" value="GntP_permease"/>
    <property type="match status" value="1"/>
</dbReference>
<accession>A0A517QBK4</accession>
<reference evidence="9 10" key="1">
    <citation type="submission" date="2019-03" db="EMBL/GenBank/DDBJ databases">
        <title>Deep-cultivation of Planctomycetes and their phenomic and genomic characterization uncovers novel biology.</title>
        <authorList>
            <person name="Wiegand S."/>
            <person name="Jogler M."/>
            <person name="Boedeker C."/>
            <person name="Pinto D."/>
            <person name="Vollmers J."/>
            <person name="Rivas-Marin E."/>
            <person name="Kohn T."/>
            <person name="Peeters S.H."/>
            <person name="Heuer A."/>
            <person name="Rast P."/>
            <person name="Oberbeckmann S."/>
            <person name="Bunk B."/>
            <person name="Jeske O."/>
            <person name="Meyerdierks A."/>
            <person name="Storesund J.E."/>
            <person name="Kallscheuer N."/>
            <person name="Luecker S."/>
            <person name="Lage O.M."/>
            <person name="Pohl T."/>
            <person name="Merkel B.J."/>
            <person name="Hornburger P."/>
            <person name="Mueller R.-W."/>
            <person name="Bruemmer F."/>
            <person name="Labrenz M."/>
            <person name="Spormann A.M."/>
            <person name="Op den Camp H."/>
            <person name="Overmann J."/>
            <person name="Amann R."/>
            <person name="Jetten M.S.M."/>
            <person name="Mascher T."/>
            <person name="Medema M.H."/>
            <person name="Devos D.P."/>
            <person name="Kaster A.-K."/>
            <person name="Ovreas L."/>
            <person name="Rohde M."/>
            <person name="Galperin M.Y."/>
            <person name="Jogler C."/>
        </authorList>
    </citation>
    <scope>NUCLEOTIDE SEQUENCE [LARGE SCALE GENOMIC DNA]</scope>
    <source>
        <strain evidence="9 10">Enr10</strain>
    </source>
</reference>
<feature type="transmembrane region" description="Helical" evidence="8">
    <location>
        <begin position="273"/>
        <end position="291"/>
    </location>
</feature>
<feature type="transmembrane region" description="Helical" evidence="8">
    <location>
        <begin position="311"/>
        <end position="332"/>
    </location>
</feature>
<keyword evidence="3" id="KW-1003">Cell membrane</keyword>
<dbReference type="EMBL" id="CP037421">
    <property type="protein sequence ID" value="QDT28959.1"/>
    <property type="molecule type" value="Genomic_DNA"/>
</dbReference>
<evidence type="ECO:0000256" key="1">
    <source>
        <dbReference type="ARBA" id="ARBA00004651"/>
    </source>
</evidence>
<feature type="transmembrane region" description="Helical" evidence="8">
    <location>
        <begin position="406"/>
        <end position="425"/>
    </location>
</feature>
<evidence type="ECO:0000313" key="10">
    <source>
        <dbReference type="Proteomes" id="UP000315647"/>
    </source>
</evidence>
<protein>
    <submittedName>
        <fullName evidence="9">Inner membrane permease YgbN</fullName>
    </submittedName>
</protein>
<dbReference type="PANTHER" id="PTHR30354:SF22">
    <property type="entry name" value="HIGH-AFFINITY GLUCONATE TRANSPORTER"/>
    <property type="match status" value="1"/>
</dbReference>
<feature type="transmembrane region" description="Helical" evidence="8">
    <location>
        <begin position="26"/>
        <end position="46"/>
    </location>
</feature>
<evidence type="ECO:0000256" key="4">
    <source>
        <dbReference type="ARBA" id="ARBA00022692"/>
    </source>
</evidence>
<comment type="similarity">
    <text evidence="7">Belongs to the GntP permease family.</text>
</comment>
<feature type="transmembrane region" description="Helical" evidence="8">
    <location>
        <begin position="198"/>
        <end position="218"/>
    </location>
</feature>
<evidence type="ECO:0000256" key="8">
    <source>
        <dbReference type="SAM" id="Phobius"/>
    </source>
</evidence>
<dbReference type="AlphaFoldDB" id="A0A517QBK4"/>
<feature type="transmembrane region" description="Helical" evidence="8">
    <location>
        <begin position="366"/>
        <end position="386"/>
    </location>
</feature>
<keyword evidence="2" id="KW-0813">Transport</keyword>
<dbReference type="GO" id="GO:0015128">
    <property type="term" value="F:gluconate transmembrane transporter activity"/>
    <property type="evidence" value="ECO:0007669"/>
    <property type="project" value="InterPro"/>
</dbReference>
<keyword evidence="5 8" id="KW-1133">Transmembrane helix</keyword>
<feature type="transmembrane region" description="Helical" evidence="8">
    <location>
        <begin position="238"/>
        <end position="261"/>
    </location>
</feature>
<name>A0A517QBK4_9PLAN</name>
<gene>
    <name evidence="9" type="primary">ygbN</name>
    <name evidence="9" type="ORF">Enr10x_43070</name>
</gene>
<evidence type="ECO:0000256" key="6">
    <source>
        <dbReference type="ARBA" id="ARBA00023136"/>
    </source>
</evidence>
<evidence type="ECO:0000313" key="9">
    <source>
        <dbReference type="EMBL" id="QDT28959.1"/>
    </source>
</evidence>
<dbReference type="GO" id="GO:0005886">
    <property type="term" value="C:plasma membrane"/>
    <property type="evidence" value="ECO:0007669"/>
    <property type="project" value="UniProtKB-SubCell"/>
</dbReference>
<keyword evidence="6 8" id="KW-0472">Membrane</keyword>
<feature type="transmembrane region" description="Helical" evidence="8">
    <location>
        <begin position="564"/>
        <end position="587"/>
    </location>
</feature>
<evidence type="ECO:0000256" key="3">
    <source>
        <dbReference type="ARBA" id="ARBA00022475"/>
    </source>
</evidence>
<feature type="transmembrane region" description="Helical" evidence="8">
    <location>
        <begin position="509"/>
        <end position="532"/>
    </location>
</feature>
<dbReference type="Proteomes" id="UP000315647">
    <property type="component" value="Chromosome"/>
</dbReference>